<keyword evidence="6" id="KW-0961">Cell wall biogenesis/degradation</keyword>
<evidence type="ECO:0000256" key="7">
    <source>
        <dbReference type="SAM" id="MobiDB-lite"/>
    </source>
</evidence>
<accession>A0A9D1NT68</accession>
<keyword evidence="1" id="KW-1003">Cell membrane</keyword>
<dbReference type="PANTHER" id="PTHR30518:SF2">
    <property type="entry name" value="ENDOLYTIC MUREIN TRANSGLYCOSYLASE"/>
    <property type="match status" value="1"/>
</dbReference>
<dbReference type="Gene3D" id="3.30.1490.480">
    <property type="entry name" value="Endolytic murein transglycosylase"/>
    <property type="match status" value="1"/>
</dbReference>
<feature type="non-terminal residue" evidence="9">
    <location>
        <position position="1"/>
    </location>
</feature>
<feature type="compositionally biased region" description="Acidic residues" evidence="7">
    <location>
        <begin position="137"/>
        <end position="166"/>
    </location>
</feature>
<reference evidence="9" key="1">
    <citation type="submission" date="2020-10" db="EMBL/GenBank/DDBJ databases">
        <authorList>
            <person name="Gilroy R."/>
        </authorList>
    </citation>
    <scope>NUCLEOTIDE SEQUENCE</scope>
    <source>
        <strain evidence="9">ChiBcec2-4451</strain>
    </source>
</reference>
<dbReference type="EMBL" id="DVON01000096">
    <property type="protein sequence ID" value="HIV12391.1"/>
    <property type="molecule type" value="Genomic_DNA"/>
</dbReference>
<comment type="caution">
    <text evidence="9">The sequence shown here is derived from an EMBL/GenBank/DDBJ whole genome shotgun (WGS) entry which is preliminary data.</text>
</comment>
<keyword evidence="5" id="KW-0456">Lyase</keyword>
<dbReference type="Proteomes" id="UP000886723">
    <property type="component" value="Unassembled WGS sequence"/>
</dbReference>
<dbReference type="GO" id="GO:0016829">
    <property type="term" value="F:lyase activity"/>
    <property type="evidence" value="ECO:0007669"/>
    <property type="project" value="UniProtKB-KW"/>
</dbReference>
<evidence type="ECO:0000256" key="5">
    <source>
        <dbReference type="ARBA" id="ARBA00023239"/>
    </source>
</evidence>
<keyword evidence="4 8" id="KW-0472">Membrane</keyword>
<gene>
    <name evidence="9" type="ORF">IAA63_04520</name>
</gene>
<evidence type="ECO:0000313" key="9">
    <source>
        <dbReference type="EMBL" id="HIV12391.1"/>
    </source>
</evidence>
<keyword evidence="3 8" id="KW-1133">Transmembrane helix</keyword>
<feature type="region of interest" description="Disordered" evidence="7">
    <location>
        <begin position="123"/>
        <end position="166"/>
    </location>
</feature>
<sequence>KKDRGYQAAVTGAKGVIKVLLYIVVILLIVLVGRMAYSFGYLVFDQRPATVVKEEGEDVTVVVKEGDTAYDVGQTLVEKGLSENAVVFWVQEQLSDYKGKIQPGTYILNTADNVDEMLAIMSGEDTEGQPSQTGEGDAAESGEEESQDAEQTQEEGTDGAQEESQQ</sequence>
<feature type="transmembrane region" description="Helical" evidence="8">
    <location>
        <begin position="20"/>
        <end position="44"/>
    </location>
</feature>
<dbReference type="AlphaFoldDB" id="A0A9D1NT68"/>
<proteinExistence type="predicted"/>
<evidence type="ECO:0000256" key="2">
    <source>
        <dbReference type="ARBA" id="ARBA00022692"/>
    </source>
</evidence>
<evidence type="ECO:0000256" key="3">
    <source>
        <dbReference type="ARBA" id="ARBA00022989"/>
    </source>
</evidence>
<dbReference type="GO" id="GO:0071555">
    <property type="term" value="P:cell wall organization"/>
    <property type="evidence" value="ECO:0007669"/>
    <property type="project" value="UniProtKB-KW"/>
</dbReference>
<evidence type="ECO:0000313" key="10">
    <source>
        <dbReference type="Proteomes" id="UP000886723"/>
    </source>
</evidence>
<dbReference type="InterPro" id="IPR003770">
    <property type="entry name" value="MLTG-like"/>
</dbReference>
<evidence type="ECO:0000256" key="1">
    <source>
        <dbReference type="ARBA" id="ARBA00022475"/>
    </source>
</evidence>
<evidence type="ECO:0000256" key="4">
    <source>
        <dbReference type="ARBA" id="ARBA00023136"/>
    </source>
</evidence>
<name>A0A9D1NT68_9FIRM</name>
<dbReference type="PANTHER" id="PTHR30518">
    <property type="entry name" value="ENDOLYTIC MUREIN TRANSGLYCOSYLASE"/>
    <property type="match status" value="1"/>
</dbReference>
<protein>
    <submittedName>
        <fullName evidence="9">Endolytic transglycosylase MltG</fullName>
    </submittedName>
</protein>
<keyword evidence="2 8" id="KW-0812">Transmembrane</keyword>
<evidence type="ECO:0000256" key="6">
    <source>
        <dbReference type="ARBA" id="ARBA00023316"/>
    </source>
</evidence>
<organism evidence="9 10">
    <name type="scientific">Candidatus Pullilachnospira stercoravium</name>
    <dbReference type="NCBI Taxonomy" id="2840913"/>
    <lineage>
        <taxon>Bacteria</taxon>
        <taxon>Bacillati</taxon>
        <taxon>Bacillota</taxon>
        <taxon>Clostridia</taxon>
        <taxon>Lachnospirales</taxon>
        <taxon>Lachnospiraceae</taxon>
        <taxon>Lachnospiraceae incertae sedis</taxon>
        <taxon>Candidatus Pullilachnospira</taxon>
    </lineage>
</organism>
<reference evidence="9" key="2">
    <citation type="journal article" date="2021" name="PeerJ">
        <title>Extensive microbial diversity within the chicken gut microbiome revealed by metagenomics and culture.</title>
        <authorList>
            <person name="Gilroy R."/>
            <person name="Ravi A."/>
            <person name="Getino M."/>
            <person name="Pursley I."/>
            <person name="Horton D.L."/>
            <person name="Alikhan N.F."/>
            <person name="Baker D."/>
            <person name="Gharbi K."/>
            <person name="Hall N."/>
            <person name="Watson M."/>
            <person name="Adriaenssens E.M."/>
            <person name="Foster-Nyarko E."/>
            <person name="Jarju S."/>
            <person name="Secka A."/>
            <person name="Antonio M."/>
            <person name="Oren A."/>
            <person name="Chaudhuri R.R."/>
            <person name="La Ragione R."/>
            <person name="Hildebrand F."/>
            <person name="Pallen M.J."/>
        </authorList>
    </citation>
    <scope>NUCLEOTIDE SEQUENCE</scope>
    <source>
        <strain evidence="9">ChiBcec2-4451</strain>
    </source>
</reference>
<evidence type="ECO:0000256" key="8">
    <source>
        <dbReference type="SAM" id="Phobius"/>
    </source>
</evidence>